<dbReference type="PROSITE" id="PS50945">
    <property type="entry name" value="I_LWEQ"/>
    <property type="match status" value="1"/>
</dbReference>
<dbReference type="SUPFAM" id="SSF109885">
    <property type="entry name" value="I/LWEQ domain"/>
    <property type="match status" value="1"/>
</dbReference>
<evidence type="ECO:0000259" key="7">
    <source>
        <dbReference type="PROSITE" id="PS50942"/>
    </source>
</evidence>
<keyword evidence="10" id="KW-1185">Reference proteome</keyword>
<dbReference type="SMART" id="SM00307">
    <property type="entry name" value="ILWEQ"/>
    <property type="match status" value="1"/>
</dbReference>
<dbReference type="Gene3D" id="1.25.40.90">
    <property type="match status" value="1"/>
</dbReference>
<proteinExistence type="inferred from homology"/>
<evidence type="ECO:0000259" key="8">
    <source>
        <dbReference type="PROSITE" id="PS50945"/>
    </source>
</evidence>
<feature type="region of interest" description="Disordered" evidence="6">
    <location>
        <begin position="280"/>
        <end position="303"/>
    </location>
</feature>
<keyword evidence="5" id="KW-0175">Coiled coil</keyword>
<feature type="domain" description="ENTH" evidence="7">
    <location>
        <begin position="12"/>
        <end position="141"/>
    </location>
</feature>
<dbReference type="Pfam" id="PF01608">
    <property type="entry name" value="I_LWEQ"/>
    <property type="match status" value="1"/>
</dbReference>
<accession>A0A2T9ZID4</accession>
<feature type="coiled-coil region" evidence="5">
    <location>
        <begin position="524"/>
        <end position="619"/>
    </location>
</feature>
<dbReference type="PANTHER" id="PTHR10407:SF15">
    <property type="entry name" value="HUNTINGTIN INTERACTING PROTEIN 1"/>
    <property type="match status" value="1"/>
</dbReference>
<dbReference type="InterPro" id="IPR002558">
    <property type="entry name" value="ILWEQ_dom"/>
</dbReference>
<dbReference type="GO" id="GO:0006897">
    <property type="term" value="P:endocytosis"/>
    <property type="evidence" value="ECO:0007669"/>
    <property type="project" value="InterPro"/>
</dbReference>
<dbReference type="InterPro" id="IPR008942">
    <property type="entry name" value="ENTH_VHS"/>
</dbReference>
<name>A0A2T9ZID4_9FUNG</name>
<sequence length="1098" mass="125007">MYSNVYNLRSGDRYKAESELLQAIRKATNNTEVAPKQKHVRKIIVFTWDFKTSIPVWNGFQSLPIASDEVSSFKGLITVHKVIRNGAPASIVEALQKTSYIESLGKSQKNTGWKGYGILNHAYSNYILAKLEYHKLHPEFNGCFDYEEYVSLRGTYDPNEGYETIGDLMSLQDRLDELQRLIFRNFTPSSNECKIAALVPLVEESYGIYTFATRMLIAMHRRVDGAESALAPLRDRYNSQYHRLRRFYAECSKLRYLTSIITLLQLAAWVNDPPNLLGDEDYIPPEMGDAPNNFAAERSQAQQQERERLERERKLEEQKKNQIEQERLAIEQQARELQRIEDERKAIEEQSRALEQIQLEAQNKEQMRIDQERRMMEQRAQEQQLQFQELQRQRMLQEQAQLEQQRHLAGRIQEHEQQLAILNNQIALDKETINGYNQRVITLENQLAQQQLLQQQSDNSKNELIKALQEQLEQYKQKYESLANLYGQLRQEHFDLLAKYKVIYAKAITADEMQAKLTEMQEFVKSKNLEISELLGEKEALRREISDVRATSDAQINNIKSEYERMNLLLEESTRSKELEIQALSTQLTSQKSEMESQLNKLQDSYNEIKSNFDEVHQNTANALQEKDEEIAVLQAGMDQSILALANSQKLAKGSQSELQQRLKELAREHAAKLLRILDSILQSCSDKVDEGLYDLFSAATPGSAYATPSFVLAQIEQISNTSTTLASAFSSYLVNPEGEQTGLIRSATDLSSLIVSLLPNVKGLSRFTSNAEEYDKLVAAVRDSAEAGKLFFAKGKSEHISKISVSERPQEISKINRIFQESLINLSPFVEVLVSRETGGTRATQANEDLSDLVDREMMNSASIIDAATNKIQQMMSSIARSELSDMQLHINDSILDLVSGLTNAISQLIEAATINQKEIVAQGRGSSSRANFYKKHNRWTEGLISAAKAVAMDTNILVEIADKVISNEKTLEELIVAARNVAASTAQLVAASRVKSQLYSRALESLELAAKKVAECTRSLVSVVTELSERADAMNNPNKEQDAQKKIETIKNWSSYEFKANEMEQQVEILNLEKNLVLARRRLAEMRRYGYHEETI</sequence>
<gene>
    <name evidence="9" type="ORF">BB560_001162</name>
</gene>
<reference evidence="9 10" key="1">
    <citation type="journal article" date="2018" name="MBio">
        <title>Comparative Genomics Reveals the Core Gene Toolbox for the Fungus-Insect Symbiosis.</title>
        <authorList>
            <person name="Wang Y."/>
            <person name="Stata M."/>
            <person name="Wang W."/>
            <person name="Stajich J.E."/>
            <person name="White M.M."/>
            <person name="Moncalvo J.M."/>
        </authorList>
    </citation>
    <scope>NUCLEOTIDE SEQUENCE [LARGE SCALE GENOMIC DNA]</scope>
    <source>
        <strain evidence="9 10">SC-DP-2</strain>
    </source>
</reference>
<evidence type="ECO:0000256" key="5">
    <source>
        <dbReference type="SAM" id="Coils"/>
    </source>
</evidence>
<comment type="similarity">
    <text evidence="2">Belongs to the SLA2 family.</text>
</comment>
<dbReference type="Pfam" id="PF07651">
    <property type="entry name" value="ANTH"/>
    <property type="match status" value="1"/>
</dbReference>
<dbReference type="PANTHER" id="PTHR10407">
    <property type="entry name" value="HUNTINGTIN INTERACTING PROTEIN 1"/>
    <property type="match status" value="1"/>
</dbReference>
<keyword evidence="4" id="KW-0009">Actin-binding</keyword>
<feature type="coiled-coil region" evidence="5">
    <location>
        <begin position="1062"/>
        <end position="1091"/>
    </location>
</feature>
<dbReference type="GO" id="GO:0007015">
    <property type="term" value="P:actin filament organization"/>
    <property type="evidence" value="ECO:0007669"/>
    <property type="project" value="TreeGrafter"/>
</dbReference>
<dbReference type="InterPro" id="IPR013809">
    <property type="entry name" value="ENTH"/>
</dbReference>
<keyword evidence="3" id="KW-0963">Cytoplasm</keyword>
<comment type="subcellular location">
    <subcellularLocation>
        <location evidence="1">Cytoplasm</location>
    </subcellularLocation>
</comment>
<dbReference type="InterPro" id="IPR035964">
    <property type="entry name" value="I/LWEQ_dom_sf"/>
</dbReference>
<dbReference type="GO" id="GO:0048268">
    <property type="term" value="P:clathrin coat assembly"/>
    <property type="evidence" value="ECO:0007669"/>
    <property type="project" value="TreeGrafter"/>
</dbReference>
<evidence type="ECO:0008006" key="11">
    <source>
        <dbReference type="Google" id="ProtNLM"/>
    </source>
</evidence>
<evidence type="ECO:0000313" key="9">
    <source>
        <dbReference type="EMBL" id="PVV04339.1"/>
    </source>
</evidence>
<dbReference type="Proteomes" id="UP000245609">
    <property type="component" value="Unassembled WGS sequence"/>
</dbReference>
<dbReference type="GO" id="GO:0030136">
    <property type="term" value="C:clathrin-coated vesicle"/>
    <property type="evidence" value="ECO:0007669"/>
    <property type="project" value="TreeGrafter"/>
</dbReference>
<dbReference type="InterPro" id="IPR011417">
    <property type="entry name" value="ANTH_dom"/>
</dbReference>
<dbReference type="Gene3D" id="1.20.1410.10">
    <property type="entry name" value="I/LWEQ domain"/>
    <property type="match status" value="1"/>
</dbReference>
<dbReference type="OrthoDB" id="10262320at2759"/>
<feature type="domain" description="I/LWEQ" evidence="8">
    <location>
        <begin position="843"/>
        <end position="1096"/>
    </location>
</feature>
<dbReference type="GO" id="GO:0051015">
    <property type="term" value="F:actin filament binding"/>
    <property type="evidence" value="ECO:0007669"/>
    <property type="project" value="TreeGrafter"/>
</dbReference>
<dbReference type="SMART" id="SM00273">
    <property type="entry name" value="ENTH"/>
    <property type="match status" value="1"/>
</dbReference>
<evidence type="ECO:0000313" key="10">
    <source>
        <dbReference type="Proteomes" id="UP000245609"/>
    </source>
</evidence>
<protein>
    <recommendedName>
        <fullName evidence="11">ENTH domain-containing protein</fullName>
    </recommendedName>
</protein>
<evidence type="ECO:0000256" key="6">
    <source>
        <dbReference type="SAM" id="MobiDB-lite"/>
    </source>
</evidence>
<evidence type="ECO:0000256" key="4">
    <source>
        <dbReference type="ARBA" id="ARBA00023203"/>
    </source>
</evidence>
<dbReference type="AlphaFoldDB" id="A0A2T9ZID4"/>
<evidence type="ECO:0000256" key="3">
    <source>
        <dbReference type="ARBA" id="ARBA00022490"/>
    </source>
</evidence>
<dbReference type="SUPFAM" id="SSF48464">
    <property type="entry name" value="ENTH/VHS domain"/>
    <property type="match status" value="1"/>
</dbReference>
<dbReference type="GO" id="GO:0043325">
    <property type="term" value="F:phosphatidylinositol-3,4-bisphosphate binding"/>
    <property type="evidence" value="ECO:0007669"/>
    <property type="project" value="TreeGrafter"/>
</dbReference>
<comment type="caution">
    <text evidence="9">The sequence shown here is derived from an EMBL/GenBank/DDBJ whole genome shotgun (WGS) entry which is preliminary data.</text>
</comment>
<dbReference type="GO" id="GO:0080025">
    <property type="term" value="F:phosphatidylinositol-3,5-bisphosphate binding"/>
    <property type="evidence" value="ECO:0007669"/>
    <property type="project" value="TreeGrafter"/>
</dbReference>
<dbReference type="STRING" id="133381.A0A2T9ZID4"/>
<dbReference type="GO" id="GO:0035615">
    <property type="term" value="F:clathrin adaptor activity"/>
    <property type="evidence" value="ECO:0007669"/>
    <property type="project" value="TreeGrafter"/>
</dbReference>
<evidence type="ECO:0000256" key="1">
    <source>
        <dbReference type="ARBA" id="ARBA00004496"/>
    </source>
</evidence>
<evidence type="ECO:0000256" key="2">
    <source>
        <dbReference type="ARBA" id="ARBA00010135"/>
    </source>
</evidence>
<dbReference type="InterPro" id="IPR030224">
    <property type="entry name" value="Sla2_fam"/>
</dbReference>
<dbReference type="GO" id="GO:0030864">
    <property type="term" value="C:cortical actin cytoskeleton"/>
    <property type="evidence" value="ECO:0007669"/>
    <property type="project" value="TreeGrafter"/>
</dbReference>
<dbReference type="GO" id="GO:0032051">
    <property type="term" value="F:clathrin light chain binding"/>
    <property type="evidence" value="ECO:0007669"/>
    <property type="project" value="TreeGrafter"/>
</dbReference>
<dbReference type="EMBL" id="MBFS01000135">
    <property type="protein sequence ID" value="PVV04339.1"/>
    <property type="molecule type" value="Genomic_DNA"/>
</dbReference>
<dbReference type="PROSITE" id="PS50942">
    <property type="entry name" value="ENTH"/>
    <property type="match status" value="1"/>
</dbReference>
<organism evidence="9 10">
    <name type="scientific">Smittium megazygosporum</name>
    <dbReference type="NCBI Taxonomy" id="133381"/>
    <lineage>
        <taxon>Eukaryota</taxon>
        <taxon>Fungi</taxon>
        <taxon>Fungi incertae sedis</taxon>
        <taxon>Zoopagomycota</taxon>
        <taxon>Kickxellomycotina</taxon>
        <taxon>Harpellomycetes</taxon>
        <taxon>Harpellales</taxon>
        <taxon>Legeriomycetaceae</taxon>
        <taxon>Smittium</taxon>
    </lineage>
</organism>